<dbReference type="InterPro" id="IPR045220">
    <property type="entry name" value="FRHB/FDHB/HCAR-like"/>
</dbReference>
<organism evidence="2">
    <name type="scientific">hydrocarbon metagenome</name>
    <dbReference type="NCBI Taxonomy" id="938273"/>
    <lineage>
        <taxon>unclassified sequences</taxon>
        <taxon>metagenomes</taxon>
        <taxon>ecological metagenomes</taxon>
    </lineage>
</organism>
<keyword evidence="2" id="KW-0560">Oxidoreductase</keyword>
<name>A0A0W8F743_9ZZZZ</name>
<dbReference type="InterPro" id="IPR017900">
    <property type="entry name" value="4Fe4S_Fe_S_CS"/>
</dbReference>
<dbReference type="Pfam" id="PF04432">
    <property type="entry name" value="FrhB_FdhB_C"/>
    <property type="match status" value="1"/>
</dbReference>
<dbReference type="GO" id="GO:0050454">
    <property type="term" value="F:coenzyme F420 hydrogenase activity"/>
    <property type="evidence" value="ECO:0007669"/>
    <property type="project" value="UniProtKB-EC"/>
</dbReference>
<dbReference type="InterPro" id="IPR017896">
    <property type="entry name" value="4Fe4S_Fe-S-bd"/>
</dbReference>
<dbReference type="PANTHER" id="PTHR31332">
    <property type="entry name" value="7-HYDROXYMETHYL CHLOROPHYLL A REDUCTASE, CHLOROPLASTIC"/>
    <property type="match status" value="1"/>
</dbReference>
<accession>A0A0W8F743</accession>
<dbReference type="InterPro" id="IPR007525">
    <property type="entry name" value="FrhB_FdhB_C"/>
</dbReference>
<dbReference type="PANTHER" id="PTHR31332:SF0">
    <property type="entry name" value="7-HYDROXYMETHYL CHLOROPHYLL A REDUCTASE, CHLOROPLASTIC"/>
    <property type="match status" value="1"/>
</dbReference>
<dbReference type="Pfam" id="PF04422">
    <property type="entry name" value="FrhB_FdhB_N"/>
    <property type="match status" value="1"/>
</dbReference>
<protein>
    <submittedName>
        <fullName evidence="2">Coenzyme f420 hydrogenase beta subunit (Frcb)</fullName>
        <ecNumber evidence="2">1.12.98.1</ecNumber>
    </submittedName>
</protein>
<dbReference type="AlphaFoldDB" id="A0A0W8F743"/>
<evidence type="ECO:0000313" key="2">
    <source>
        <dbReference type="EMBL" id="KUG16668.1"/>
    </source>
</evidence>
<dbReference type="PROSITE" id="PS51379">
    <property type="entry name" value="4FE4S_FER_2"/>
    <property type="match status" value="1"/>
</dbReference>
<proteinExistence type="predicted"/>
<dbReference type="InterPro" id="IPR007516">
    <property type="entry name" value="Co_F420_Hydgase/DH_bsu_N"/>
</dbReference>
<sequence>MEIMIMAAKEKIAEPTYLECGFGELEYKVIKSDVCCRCGTCEALCPRIEHVEDKPELVMYDPHCGLCFTYCPRNILDMGQMESKLLGRTRNPEEKLGIYKKAISAQAVSRKGLAQDGGVATALLVFALESGMIDCAIVTDKDDEWRTVSRVVTTADEIRAAAGTKYTINNSVNSLAEALNMGFEKIGFVGTPCQIQGLRKVQLLEEPYQIGQEKIALLVGLFCMENFDYDLLMNGLVKGRFGLDPKNVARFEIKKGMFRVIDKQGKVDEVKLEETDQYNFKGCGPCFDFASELADISVGSVGSGDGWSTVLTRTDKGEKLYSDALAAGVLQEKAVSEKGLALAGKLAGNKAARFEAKSVEMNVKNISR</sequence>
<evidence type="ECO:0000259" key="1">
    <source>
        <dbReference type="PROSITE" id="PS51379"/>
    </source>
</evidence>
<dbReference type="NCBIfam" id="NF006807">
    <property type="entry name" value="PRK09325.1"/>
    <property type="match status" value="1"/>
</dbReference>
<reference evidence="2" key="1">
    <citation type="journal article" date="2015" name="Proc. Natl. Acad. Sci. U.S.A.">
        <title>Networks of energetic and metabolic interactions define dynamics in microbial communities.</title>
        <authorList>
            <person name="Embree M."/>
            <person name="Liu J.K."/>
            <person name="Al-Bassam M.M."/>
            <person name="Zengler K."/>
        </authorList>
    </citation>
    <scope>NUCLEOTIDE SEQUENCE</scope>
</reference>
<dbReference type="EC" id="1.12.98.1" evidence="2"/>
<gene>
    <name evidence="2" type="ORF">ASZ90_013637</name>
</gene>
<dbReference type="Gene3D" id="3.30.70.20">
    <property type="match status" value="1"/>
</dbReference>
<feature type="domain" description="4Fe-4S ferredoxin-type" evidence="1">
    <location>
        <begin position="26"/>
        <end position="56"/>
    </location>
</feature>
<dbReference type="SUPFAM" id="SSF54862">
    <property type="entry name" value="4Fe-4S ferredoxins"/>
    <property type="match status" value="1"/>
</dbReference>
<dbReference type="GO" id="GO:0052592">
    <property type="term" value="F:oxidoreductase activity, acting on CH or CH2 groups, with an iron-sulfur protein as acceptor"/>
    <property type="evidence" value="ECO:0007669"/>
    <property type="project" value="TreeGrafter"/>
</dbReference>
<dbReference type="EMBL" id="LNQE01001484">
    <property type="protein sequence ID" value="KUG16668.1"/>
    <property type="molecule type" value="Genomic_DNA"/>
</dbReference>
<comment type="caution">
    <text evidence="2">The sequence shown here is derived from an EMBL/GenBank/DDBJ whole genome shotgun (WGS) entry which is preliminary data.</text>
</comment>
<dbReference type="PROSITE" id="PS00198">
    <property type="entry name" value="4FE4S_FER_1"/>
    <property type="match status" value="1"/>
</dbReference>